<evidence type="ECO:0000256" key="2">
    <source>
        <dbReference type="ARBA" id="ARBA00009748"/>
    </source>
</evidence>
<evidence type="ECO:0000256" key="5">
    <source>
        <dbReference type="ARBA" id="ARBA00022729"/>
    </source>
</evidence>
<evidence type="ECO:0000256" key="7">
    <source>
        <dbReference type="ARBA" id="ARBA00023180"/>
    </source>
</evidence>
<evidence type="ECO:0000256" key="9">
    <source>
        <dbReference type="SAM" id="MobiDB-lite"/>
    </source>
</evidence>
<dbReference type="InterPro" id="IPR016140">
    <property type="entry name" value="Bifunc_inhib/LTP/seed_store"/>
</dbReference>
<keyword evidence="6" id="KW-1015">Disulfide bond</keyword>
<proteinExistence type="inferred from homology"/>
<dbReference type="OMA" id="GRRSYCK"/>
<keyword evidence="3" id="KW-1003">Cell membrane</keyword>
<comment type="subcellular location">
    <subcellularLocation>
        <location evidence="1">Cell membrane</location>
        <topology evidence="1">Lipid-anchor</topology>
        <topology evidence="1">GPI-anchor</topology>
    </subcellularLocation>
</comment>
<evidence type="ECO:0000256" key="3">
    <source>
        <dbReference type="ARBA" id="ARBA00022475"/>
    </source>
</evidence>
<comment type="similarity">
    <text evidence="2">Belongs to the plant LTP family.</text>
</comment>
<dbReference type="CDD" id="cd00010">
    <property type="entry name" value="AAI_LTSS"/>
    <property type="match status" value="1"/>
</dbReference>
<dbReference type="Pfam" id="PF14368">
    <property type="entry name" value="LTP_2"/>
    <property type="match status" value="1"/>
</dbReference>
<protein>
    <recommendedName>
        <fullName evidence="10">Bifunctional inhibitor/plant lipid transfer protein/seed storage helical domain-containing protein</fullName>
    </recommendedName>
</protein>
<evidence type="ECO:0000313" key="11">
    <source>
        <dbReference type="EnsemblPlants" id="Kaladp0048s0317.1.v1.1"/>
    </source>
</evidence>
<keyword evidence="4" id="KW-0336">GPI-anchor</keyword>
<keyword evidence="5" id="KW-0732">Signal</keyword>
<dbReference type="EnsemblPlants" id="Kaladp0048s0317.1.v1.1">
    <property type="protein sequence ID" value="Kaladp0048s0317.1.v1.1"/>
    <property type="gene ID" value="Kaladp0048s0317.v1.1"/>
</dbReference>
<keyword evidence="7" id="KW-0325">Glycoprotein</keyword>
<evidence type="ECO:0000256" key="4">
    <source>
        <dbReference type="ARBA" id="ARBA00022622"/>
    </source>
</evidence>
<dbReference type="InterPro" id="IPR036312">
    <property type="entry name" value="Bifun_inhib/LTP/seed_sf"/>
</dbReference>
<sequence length="158" mass="16490">KSVPYVGNTRAKAPTPDCCRGLKQVLDHDKKCLCVIVRDRNDPDVGLQINVTLALALPALCHASANVSKCPELLQMDPNSPEAQVFYQQSKNSSSADSMSGGQGISGSPSSGAAVIAQGPTSSGSGRRSYCKAPSLRLDIAASFIFSSVLVSCFSSLL</sequence>
<evidence type="ECO:0000256" key="6">
    <source>
        <dbReference type="ARBA" id="ARBA00023157"/>
    </source>
</evidence>
<dbReference type="Gene3D" id="1.10.110.10">
    <property type="entry name" value="Plant lipid-transfer and hydrophobic proteins"/>
    <property type="match status" value="1"/>
</dbReference>
<dbReference type="InterPro" id="IPR043325">
    <property type="entry name" value="LTSS"/>
</dbReference>
<dbReference type="GO" id="GO:0005886">
    <property type="term" value="C:plasma membrane"/>
    <property type="evidence" value="ECO:0007669"/>
    <property type="project" value="UniProtKB-SubCell"/>
</dbReference>
<reference evidence="11" key="1">
    <citation type="submission" date="2021-01" db="UniProtKB">
        <authorList>
            <consortium name="EnsemblPlants"/>
        </authorList>
    </citation>
    <scope>IDENTIFICATION</scope>
</reference>
<organism evidence="11 12">
    <name type="scientific">Kalanchoe fedtschenkoi</name>
    <name type="common">Lavender scallops</name>
    <name type="synonym">South American air plant</name>
    <dbReference type="NCBI Taxonomy" id="63787"/>
    <lineage>
        <taxon>Eukaryota</taxon>
        <taxon>Viridiplantae</taxon>
        <taxon>Streptophyta</taxon>
        <taxon>Embryophyta</taxon>
        <taxon>Tracheophyta</taxon>
        <taxon>Spermatophyta</taxon>
        <taxon>Magnoliopsida</taxon>
        <taxon>eudicotyledons</taxon>
        <taxon>Gunneridae</taxon>
        <taxon>Pentapetalae</taxon>
        <taxon>Saxifragales</taxon>
        <taxon>Crassulaceae</taxon>
        <taxon>Kalanchoe</taxon>
    </lineage>
</organism>
<name>A0A7N0TYS1_KALFE</name>
<accession>A0A7N0TYS1</accession>
<keyword evidence="12" id="KW-1185">Reference proteome</keyword>
<feature type="domain" description="Bifunctional inhibitor/plant lipid transfer protein/seed storage helical" evidence="10">
    <location>
        <begin position="6"/>
        <end position="70"/>
    </location>
</feature>
<dbReference type="PANTHER" id="PTHR33044">
    <property type="entry name" value="BIFUNCTIONAL INHIBITOR/LIPID-TRANSFER PROTEIN/SEED STORAGE 2S ALBUMIN SUPERFAMILY PROTEIN-RELATED"/>
    <property type="match status" value="1"/>
</dbReference>
<dbReference type="Gramene" id="Kaladp0048s0317.1.v1.1">
    <property type="protein sequence ID" value="Kaladp0048s0317.1.v1.1"/>
    <property type="gene ID" value="Kaladp0048s0317.v1.1"/>
</dbReference>
<feature type="compositionally biased region" description="Polar residues" evidence="9">
    <location>
        <begin position="87"/>
        <end position="97"/>
    </location>
</feature>
<keyword evidence="8" id="KW-0449">Lipoprotein</keyword>
<evidence type="ECO:0000313" key="12">
    <source>
        <dbReference type="Proteomes" id="UP000594263"/>
    </source>
</evidence>
<dbReference type="Proteomes" id="UP000594263">
    <property type="component" value="Unplaced"/>
</dbReference>
<evidence type="ECO:0000256" key="8">
    <source>
        <dbReference type="ARBA" id="ARBA00023288"/>
    </source>
</evidence>
<dbReference type="SUPFAM" id="SSF47699">
    <property type="entry name" value="Bifunctional inhibitor/lipid-transfer protein/seed storage 2S albumin"/>
    <property type="match status" value="1"/>
</dbReference>
<evidence type="ECO:0000259" key="10">
    <source>
        <dbReference type="Pfam" id="PF14368"/>
    </source>
</evidence>
<dbReference type="GO" id="GO:0098552">
    <property type="term" value="C:side of membrane"/>
    <property type="evidence" value="ECO:0007669"/>
    <property type="project" value="UniProtKB-KW"/>
</dbReference>
<evidence type="ECO:0000256" key="1">
    <source>
        <dbReference type="ARBA" id="ARBA00004609"/>
    </source>
</evidence>
<feature type="region of interest" description="Disordered" evidence="9">
    <location>
        <begin position="87"/>
        <end position="129"/>
    </location>
</feature>
<dbReference type="AlphaFoldDB" id="A0A7N0TYS1"/>
<keyword evidence="4" id="KW-0472">Membrane</keyword>